<evidence type="ECO:0000256" key="6">
    <source>
        <dbReference type="ARBA" id="ARBA00022679"/>
    </source>
</evidence>
<dbReference type="RefSeq" id="WP_115571669.1">
    <property type="nucleotide sequence ID" value="NZ_NXLT01000012.1"/>
</dbReference>
<dbReference type="GO" id="GO:0005886">
    <property type="term" value="C:plasma membrane"/>
    <property type="evidence" value="ECO:0007669"/>
    <property type="project" value="UniProtKB-SubCell"/>
</dbReference>
<evidence type="ECO:0000256" key="9">
    <source>
        <dbReference type="ARBA" id="ARBA00022989"/>
    </source>
</evidence>
<dbReference type="PANTHER" id="PTHR45453:SF2">
    <property type="entry name" value="HISTIDINE KINASE"/>
    <property type="match status" value="1"/>
</dbReference>
<dbReference type="Pfam" id="PF02518">
    <property type="entry name" value="HATPase_c"/>
    <property type="match status" value="1"/>
</dbReference>
<dbReference type="CDD" id="cd00075">
    <property type="entry name" value="HATPase"/>
    <property type="match status" value="1"/>
</dbReference>
<keyword evidence="4" id="KW-1003">Cell membrane</keyword>
<feature type="domain" description="Histidine kinase" evidence="12">
    <location>
        <begin position="195"/>
        <end position="399"/>
    </location>
</feature>
<evidence type="ECO:0000313" key="14">
    <source>
        <dbReference type="Proteomes" id="UP000256514"/>
    </source>
</evidence>
<evidence type="ECO:0000256" key="7">
    <source>
        <dbReference type="ARBA" id="ARBA00022692"/>
    </source>
</evidence>
<dbReference type="AlphaFoldDB" id="A0A3D8IKV6"/>
<evidence type="ECO:0000259" key="12">
    <source>
        <dbReference type="PROSITE" id="PS50109"/>
    </source>
</evidence>
<dbReference type="SUPFAM" id="SSF55874">
    <property type="entry name" value="ATPase domain of HSP90 chaperone/DNA topoisomerase II/histidine kinase"/>
    <property type="match status" value="1"/>
</dbReference>
<dbReference type="InterPro" id="IPR005467">
    <property type="entry name" value="His_kinase_dom"/>
</dbReference>
<dbReference type="SUPFAM" id="SSF47384">
    <property type="entry name" value="Homodimeric domain of signal transducing histidine kinase"/>
    <property type="match status" value="1"/>
</dbReference>
<dbReference type="PRINTS" id="PR00344">
    <property type="entry name" value="BCTRLSENSOR"/>
</dbReference>
<dbReference type="SMART" id="SM00388">
    <property type="entry name" value="HisKA"/>
    <property type="match status" value="1"/>
</dbReference>
<dbReference type="Pfam" id="PF00512">
    <property type="entry name" value="HisKA"/>
    <property type="match status" value="1"/>
</dbReference>
<comment type="subcellular location">
    <subcellularLocation>
        <location evidence="2">Cell membrane</location>
        <topology evidence="2">Multi-pass membrane protein</topology>
    </subcellularLocation>
</comment>
<keyword evidence="10 11" id="KW-0472">Membrane</keyword>
<feature type="transmembrane region" description="Helical" evidence="11">
    <location>
        <begin position="156"/>
        <end position="179"/>
    </location>
</feature>
<dbReference type="EMBL" id="NXLT01000012">
    <property type="protein sequence ID" value="RDU65753.1"/>
    <property type="molecule type" value="Genomic_DNA"/>
</dbReference>
<comment type="caution">
    <text evidence="13">The sequence shown here is derived from an EMBL/GenBank/DDBJ whole genome shotgun (WGS) entry which is preliminary data.</text>
</comment>
<evidence type="ECO:0000256" key="1">
    <source>
        <dbReference type="ARBA" id="ARBA00000085"/>
    </source>
</evidence>
<dbReference type="PROSITE" id="PS50109">
    <property type="entry name" value="HIS_KIN"/>
    <property type="match status" value="1"/>
</dbReference>
<organism evidence="13 14">
    <name type="scientific">Helicobacter equorum</name>
    <dbReference type="NCBI Taxonomy" id="361872"/>
    <lineage>
        <taxon>Bacteria</taxon>
        <taxon>Pseudomonadati</taxon>
        <taxon>Campylobacterota</taxon>
        <taxon>Epsilonproteobacteria</taxon>
        <taxon>Campylobacterales</taxon>
        <taxon>Helicobacteraceae</taxon>
        <taxon>Helicobacter</taxon>
    </lineage>
</organism>
<dbReference type="GO" id="GO:0016036">
    <property type="term" value="P:cellular response to phosphate starvation"/>
    <property type="evidence" value="ECO:0007669"/>
    <property type="project" value="TreeGrafter"/>
</dbReference>
<keyword evidence="5" id="KW-0597">Phosphoprotein</keyword>
<keyword evidence="7 11" id="KW-0812">Transmembrane</keyword>
<evidence type="ECO:0000256" key="4">
    <source>
        <dbReference type="ARBA" id="ARBA00022475"/>
    </source>
</evidence>
<dbReference type="InterPro" id="IPR036890">
    <property type="entry name" value="HATPase_C_sf"/>
</dbReference>
<reference evidence="13 14" key="1">
    <citation type="submission" date="2018-04" db="EMBL/GenBank/DDBJ databases">
        <title>Novel Campyloabacter and Helicobacter Species and Strains.</title>
        <authorList>
            <person name="Mannion A.J."/>
            <person name="Shen Z."/>
            <person name="Fox J.G."/>
        </authorList>
    </citation>
    <scope>NUCLEOTIDE SEQUENCE [LARGE SCALE GENOMIC DNA]</scope>
    <source>
        <strain evidence="13 14">MIT 12-6600</strain>
    </source>
</reference>
<protein>
    <recommendedName>
        <fullName evidence="3">histidine kinase</fullName>
        <ecNumber evidence="3">2.7.13.3</ecNumber>
    </recommendedName>
</protein>
<keyword evidence="6" id="KW-0808">Transferase</keyword>
<evidence type="ECO:0000256" key="3">
    <source>
        <dbReference type="ARBA" id="ARBA00012438"/>
    </source>
</evidence>
<evidence type="ECO:0000256" key="5">
    <source>
        <dbReference type="ARBA" id="ARBA00022553"/>
    </source>
</evidence>
<comment type="catalytic activity">
    <reaction evidence="1">
        <text>ATP + protein L-histidine = ADP + protein N-phospho-L-histidine.</text>
        <dbReference type="EC" id="2.7.13.3"/>
    </reaction>
</comment>
<dbReference type="GO" id="GO:0000155">
    <property type="term" value="F:phosphorelay sensor kinase activity"/>
    <property type="evidence" value="ECO:0007669"/>
    <property type="project" value="InterPro"/>
</dbReference>
<evidence type="ECO:0000256" key="2">
    <source>
        <dbReference type="ARBA" id="ARBA00004651"/>
    </source>
</evidence>
<gene>
    <name evidence="13" type="ORF">CQA54_08575</name>
</gene>
<dbReference type="EC" id="2.7.13.3" evidence="3"/>
<proteinExistence type="predicted"/>
<feature type="transmembrane region" description="Helical" evidence="11">
    <location>
        <begin position="14"/>
        <end position="33"/>
    </location>
</feature>
<dbReference type="GO" id="GO:0004721">
    <property type="term" value="F:phosphoprotein phosphatase activity"/>
    <property type="evidence" value="ECO:0007669"/>
    <property type="project" value="TreeGrafter"/>
</dbReference>
<sequence>MSANSTKRTIAKILSLYLGTTLVLLCGLFYFVYKKESRNIYYEQVIALREISLEILEILKKYPPDTLNAAITEIRESKQDIAFGIFDKKGHAIFSNLVRDPTQEEFLEGFYKVGDKVIIDPEAFVHRHQKPPHIRLRIFLQDDSVDSLVIKNNIKLGVYFVAILVAMGIVAYILVRLFLKPINDHIQRLDTFIKDTTHEINTPISIILMSIEMLHNKHYNPDDAKKIARIKLASLQLEHIYRSLVAYNFPHSLPQHTERLRLDILLQERIEFFTPFFTQKNLKLQSDITPVSFQANREKIITLFDNLISNAIKYNKHNGEIHITLHNNRFVIKDSGSGIDSKHQAMIFDRFARFDRSVGGFGIGLSLVREICKEYNIQIHVESITKGGTRIGSAFVLTWHTKDPHES</sequence>
<evidence type="ECO:0000256" key="11">
    <source>
        <dbReference type="SAM" id="Phobius"/>
    </source>
</evidence>
<keyword evidence="9 11" id="KW-1133">Transmembrane helix</keyword>
<keyword evidence="14" id="KW-1185">Reference proteome</keyword>
<evidence type="ECO:0000256" key="10">
    <source>
        <dbReference type="ARBA" id="ARBA00023136"/>
    </source>
</evidence>
<evidence type="ECO:0000313" key="13">
    <source>
        <dbReference type="EMBL" id="RDU65753.1"/>
    </source>
</evidence>
<dbReference type="InterPro" id="IPR050351">
    <property type="entry name" value="BphY/WalK/GraS-like"/>
</dbReference>
<keyword evidence="8 13" id="KW-0418">Kinase</keyword>
<name>A0A3D8IKV6_9HELI</name>
<dbReference type="InterPro" id="IPR003661">
    <property type="entry name" value="HisK_dim/P_dom"/>
</dbReference>
<dbReference type="CDD" id="cd00082">
    <property type="entry name" value="HisKA"/>
    <property type="match status" value="1"/>
</dbReference>
<dbReference type="Proteomes" id="UP000256514">
    <property type="component" value="Unassembled WGS sequence"/>
</dbReference>
<evidence type="ECO:0000256" key="8">
    <source>
        <dbReference type="ARBA" id="ARBA00022777"/>
    </source>
</evidence>
<dbReference type="PANTHER" id="PTHR45453">
    <property type="entry name" value="PHOSPHATE REGULON SENSOR PROTEIN PHOR"/>
    <property type="match status" value="1"/>
</dbReference>
<dbReference type="InterPro" id="IPR003594">
    <property type="entry name" value="HATPase_dom"/>
</dbReference>
<accession>A0A3D8IKV6</accession>
<dbReference type="InterPro" id="IPR004358">
    <property type="entry name" value="Sig_transdc_His_kin-like_C"/>
</dbReference>
<dbReference type="SMART" id="SM00387">
    <property type="entry name" value="HATPase_c"/>
    <property type="match status" value="1"/>
</dbReference>
<dbReference type="OrthoDB" id="9761634at2"/>
<dbReference type="InterPro" id="IPR036097">
    <property type="entry name" value="HisK_dim/P_sf"/>
</dbReference>
<dbReference type="Gene3D" id="3.30.565.10">
    <property type="entry name" value="Histidine kinase-like ATPase, C-terminal domain"/>
    <property type="match status" value="1"/>
</dbReference>
<dbReference type="Gene3D" id="1.10.287.130">
    <property type="match status" value="1"/>
</dbReference>